<dbReference type="Proteomes" id="UP000603912">
    <property type="component" value="Unassembled WGS sequence"/>
</dbReference>
<feature type="transmembrane region" description="Helical" evidence="4">
    <location>
        <begin position="352"/>
        <end position="369"/>
    </location>
</feature>
<dbReference type="InterPro" id="IPR020846">
    <property type="entry name" value="MFS_dom"/>
</dbReference>
<feature type="transmembrane region" description="Helical" evidence="4">
    <location>
        <begin position="238"/>
        <end position="257"/>
    </location>
</feature>
<dbReference type="Gene3D" id="1.20.1250.20">
    <property type="entry name" value="MFS general substrate transporter like domains"/>
    <property type="match status" value="1"/>
</dbReference>
<dbReference type="GO" id="GO:0022857">
    <property type="term" value="F:transmembrane transporter activity"/>
    <property type="evidence" value="ECO:0007669"/>
    <property type="project" value="InterPro"/>
</dbReference>
<accession>A0A917MHL0</accession>
<feature type="transmembrane region" description="Helical" evidence="4">
    <location>
        <begin position="264"/>
        <end position="282"/>
    </location>
</feature>
<sequence length="384" mass="39302">MSVAQAFSGAAITVLFATGAIVGATLAPEPGWATAPISIFVVGMALSTVPVGVTSRRWGRRPTLLLGTTLGVLSGALASSAILAASFRLFLLACFLNGFHAAVSLTYRFAATDGATDEFRPKAISYVLVAGVASAILGPQAVQHSFDLGPAPYVASYLAQGALALLALVAVAFFRAPLAPAASGAPPTPASALLRRPPYLLAVFCGLVAYTAMNMVMTAAPLAMTLCGHSNADANLGIQWHVLGMYAPSFVSGAMVSRFGARRMILAGLALLGSAIVVNLGGDELWRFWLGLAALGVGWNFAFVGATTLVVESLAPEERTRGQSLNDFIIFGAMAAGSLLSGGLLASGGWSTVNMVVAPALLAAFAALFSKAARSQQRRDGAAP</sequence>
<keyword evidence="3 4" id="KW-0472">Membrane</keyword>
<feature type="domain" description="Major facilitator superfamily (MFS) profile" evidence="5">
    <location>
        <begin position="198"/>
        <end position="384"/>
    </location>
</feature>
<feature type="transmembrane region" description="Helical" evidence="4">
    <location>
        <begin position="154"/>
        <end position="178"/>
    </location>
</feature>
<dbReference type="SUPFAM" id="SSF103473">
    <property type="entry name" value="MFS general substrate transporter"/>
    <property type="match status" value="1"/>
</dbReference>
<organism evidence="6 7">
    <name type="scientific">Alsobacter metallidurans</name>
    <dbReference type="NCBI Taxonomy" id="340221"/>
    <lineage>
        <taxon>Bacteria</taxon>
        <taxon>Pseudomonadati</taxon>
        <taxon>Pseudomonadota</taxon>
        <taxon>Alphaproteobacteria</taxon>
        <taxon>Hyphomicrobiales</taxon>
        <taxon>Alsobacteraceae</taxon>
        <taxon>Alsobacter</taxon>
    </lineage>
</organism>
<reference evidence="6" key="1">
    <citation type="journal article" date="2014" name="Int. J. Syst. Evol. Microbiol.">
        <title>Complete genome sequence of Corynebacterium casei LMG S-19264T (=DSM 44701T), isolated from a smear-ripened cheese.</title>
        <authorList>
            <consortium name="US DOE Joint Genome Institute (JGI-PGF)"/>
            <person name="Walter F."/>
            <person name="Albersmeier A."/>
            <person name="Kalinowski J."/>
            <person name="Ruckert C."/>
        </authorList>
    </citation>
    <scope>NUCLEOTIDE SEQUENCE</scope>
    <source>
        <strain evidence="6">CGMCC 1.12214</strain>
    </source>
</reference>
<evidence type="ECO:0000313" key="7">
    <source>
        <dbReference type="Proteomes" id="UP000603912"/>
    </source>
</evidence>
<evidence type="ECO:0000256" key="3">
    <source>
        <dbReference type="ARBA" id="ARBA00023136"/>
    </source>
</evidence>
<keyword evidence="2 4" id="KW-1133">Transmembrane helix</keyword>
<dbReference type="AlphaFoldDB" id="A0A917MHL0"/>
<gene>
    <name evidence="6" type="ORF">GCM10007036_18960</name>
</gene>
<feature type="transmembrane region" description="Helical" evidence="4">
    <location>
        <begin position="123"/>
        <end position="142"/>
    </location>
</feature>
<proteinExistence type="predicted"/>
<feature type="transmembrane region" description="Helical" evidence="4">
    <location>
        <begin position="327"/>
        <end position="346"/>
    </location>
</feature>
<evidence type="ECO:0000256" key="1">
    <source>
        <dbReference type="ARBA" id="ARBA00022692"/>
    </source>
</evidence>
<feature type="transmembrane region" description="Helical" evidence="4">
    <location>
        <begin position="64"/>
        <end position="83"/>
    </location>
</feature>
<dbReference type="PROSITE" id="PS50850">
    <property type="entry name" value="MFS"/>
    <property type="match status" value="1"/>
</dbReference>
<keyword evidence="7" id="KW-1185">Reference proteome</keyword>
<evidence type="ECO:0000256" key="4">
    <source>
        <dbReference type="SAM" id="Phobius"/>
    </source>
</evidence>
<feature type="transmembrane region" description="Helical" evidence="4">
    <location>
        <begin position="33"/>
        <end position="52"/>
    </location>
</feature>
<feature type="transmembrane region" description="Helical" evidence="4">
    <location>
        <begin position="199"/>
        <end position="226"/>
    </location>
</feature>
<dbReference type="InterPro" id="IPR036259">
    <property type="entry name" value="MFS_trans_sf"/>
</dbReference>
<name>A0A917MHL0_9HYPH</name>
<keyword evidence="1 4" id="KW-0812">Transmembrane</keyword>
<reference evidence="6" key="2">
    <citation type="submission" date="2020-09" db="EMBL/GenBank/DDBJ databases">
        <authorList>
            <person name="Sun Q."/>
            <person name="Zhou Y."/>
        </authorList>
    </citation>
    <scope>NUCLEOTIDE SEQUENCE</scope>
    <source>
        <strain evidence="6">CGMCC 1.12214</strain>
    </source>
</reference>
<dbReference type="PANTHER" id="PTHR23534:SF1">
    <property type="entry name" value="MAJOR FACILITATOR SUPERFAMILY PROTEIN"/>
    <property type="match status" value="1"/>
</dbReference>
<dbReference type="PANTHER" id="PTHR23534">
    <property type="entry name" value="MFS PERMEASE"/>
    <property type="match status" value="1"/>
</dbReference>
<evidence type="ECO:0000256" key="2">
    <source>
        <dbReference type="ARBA" id="ARBA00022989"/>
    </source>
</evidence>
<feature type="transmembrane region" description="Helical" evidence="4">
    <location>
        <begin position="7"/>
        <end position="27"/>
    </location>
</feature>
<feature type="transmembrane region" description="Helical" evidence="4">
    <location>
        <begin position="288"/>
        <end position="315"/>
    </location>
</feature>
<protein>
    <submittedName>
        <fullName evidence="6">Membrane protein</fullName>
    </submittedName>
</protein>
<comment type="caution">
    <text evidence="6">The sequence shown here is derived from an EMBL/GenBank/DDBJ whole genome shotgun (WGS) entry which is preliminary data.</text>
</comment>
<evidence type="ECO:0000313" key="6">
    <source>
        <dbReference type="EMBL" id="GGH17489.1"/>
    </source>
</evidence>
<dbReference type="Pfam" id="PF07690">
    <property type="entry name" value="MFS_1"/>
    <property type="match status" value="1"/>
</dbReference>
<feature type="transmembrane region" description="Helical" evidence="4">
    <location>
        <begin position="89"/>
        <end position="111"/>
    </location>
</feature>
<dbReference type="EMBL" id="BMES01000001">
    <property type="protein sequence ID" value="GGH17489.1"/>
    <property type="molecule type" value="Genomic_DNA"/>
</dbReference>
<evidence type="ECO:0000259" key="5">
    <source>
        <dbReference type="PROSITE" id="PS50850"/>
    </source>
</evidence>
<dbReference type="InterPro" id="IPR011701">
    <property type="entry name" value="MFS"/>
</dbReference>